<evidence type="ECO:0000256" key="1">
    <source>
        <dbReference type="ARBA" id="ARBA00011079"/>
    </source>
</evidence>
<dbReference type="GO" id="GO:0008239">
    <property type="term" value="F:dipeptidyl-peptidase activity"/>
    <property type="evidence" value="ECO:0007669"/>
    <property type="project" value="TreeGrafter"/>
</dbReference>
<evidence type="ECO:0000256" key="2">
    <source>
        <dbReference type="ARBA" id="ARBA00022670"/>
    </source>
</evidence>
<sequence>MKSFLTTTLATGLALGQTASAMTPGFSHHHMAKRQIDHAAILASTSSHIKAYDIPVPIDHFHNDTRYEPHSDAQFHLRYWLDTSNYRPGGPVIVLHSGEFDSTARLPYLEHGIVPVLTKAFGGVGLVMEHRYYGKSFPMETTSTENLRFLSVEQALADTAYFARNITFPGLEHVNLTAGAAPWIIYGGSYAATVAALSRKIYPDVFWGAISSSGVPQSIDDYWQYLEAARHFAPKGCVEATQKLTHIVDNILFGGDKEQIDKLKELFHLQGLENDEFGETIASLGGIMSLQSTMWDIEEDSPHLGYYCGAVTSDAPLFASMRHRITRARHFVSVGGYEHQVNELAMPLLNWAGIVRFNLRDALKGSCKGKSARECFSNRFLNTDETSLDWERSWKYQTCIENGFFITGTGVPKDQLPLISRAVTRDYAAWHCPNLFNITDLPNVDNINKFGGFDFSHSRLAHLDGAQDPWRAAGVHAIGQKDRKSTVSEPFILVDYGVHHWDEFGLASGTEEQDLPPRQVVDAQQAMVGFVGEWLKEWDAEKGGKHTKDTTSDSAEADEL</sequence>
<accession>A0A0A1SJ10</accession>
<feature type="region of interest" description="Disordered" evidence="6">
    <location>
        <begin position="541"/>
        <end position="560"/>
    </location>
</feature>
<keyword evidence="3 7" id="KW-0732">Signal</keyword>
<dbReference type="MEROPS" id="S28.004"/>
<dbReference type="Pfam" id="PF05577">
    <property type="entry name" value="Peptidase_S28"/>
    <property type="match status" value="2"/>
</dbReference>
<reference evidence="8 9" key="1">
    <citation type="journal article" date="2015" name="Genome Announc.">
        <title>Draft Genome Sequence and Gene Annotation of the Entomopathogenic Fungus Verticillium hemipterigenum.</title>
        <authorList>
            <person name="Horn F."/>
            <person name="Habel A."/>
            <person name="Scharf D.H."/>
            <person name="Dworschak J."/>
            <person name="Brakhage A.A."/>
            <person name="Guthke R."/>
            <person name="Hertweck C."/>
            <person name="Linde J."/>
        </authorList>
    </citation>
    <scope>NUCLEOTIDE SEQUENCE [LARGE SCALE GENOMIC DNA]</scope>
</reference>
<organism evidence="8 9">
    <name type="scientific">[Torrubiella] hemipterigena</name>
    <dbReference type="NCBI Taxonomy" id="1531966"/>
    <lineage>
        <taxon>Eukaryota</taxon>
        <taxon>Fungi</taxon>
        <taxon>Dikarya</taxon>
        <taxon>Ascomycota</taxon>
        <taxon>Pezizomycotina</taxon>
        <taxon>Sordariomycetes</taxon>
        <taxon>Hypocreomycetidae</taxon>
        <taxon>Hypocreales</taxon>
        <taxon>Clavicipitaceae</taxon>
        <taxon>Clavicipitaceae incertae sedis</taxon>
        <taxon>'Torrubiella' clade</taxon>
    </lineage>
</organism>
<keyword evidence="2" id="KW-0645">Protease</keyword>
<proteinExistence type="inferred from homology"/>
<dbReference type="OrthoDB" id="1735038at2759"/>
<evidence type="ECO:0000313" key="9">
    <source>
        <dbReference type="Proteomes" id="UP000039046"/>
    </source>
</evidence>
<dbReference type="EMBL" id="CDHN01000001">
    <property type="protein sequence ID" value="CEJ80113.1"/>
    <property type="molecule type" value="Genomic_DNA"/>
</dbReference>
<dbReference type="GO" id="GO:0006508">
    <property type="term" value="P:proteolysis"/>
    <property type="evidence" value="ECO:0007669"/>
    <property type="project" value="UniProtKB-KW"/>
</dbReference>
<feature type="chain" id="PRO_5001989264" description="Serine carboxypeptidase S28" evidence="7">
    <location>
        <begin position="22"/>
        <end position="560"/>
    </location>
</feature>
<dbReference type="HOGENOM" id="CLU_023630_0_0_1"/>
<keyword evidence="9" id="KW-1185">Reference proteome</keyword>
<name>A0A0A1SJ10_9HYPO</name>
<dbReference type="PANTHER" id="PTHR11010">
    <property type="entry name" value="PROTEASE S28 PRO-X CARBOXYPEPTIDASE-RELATED"/>
    <property type="match status" value="1"/>
</dbReference>
<evidence type="ECO:0000256" key="6">
    <source>
        <dbReference type="SAM" id="MobiDB-lite"/>
    </source>
</evidence>
<evidence type="ECO:0000256" key="7">
    <source>
        <dbReference type="SAM" id="SignalP"/>
    </source>
</evidence>
<dbReference type="FunFam" id="3.40.50.1820:FF:000251">
    <property type="entry name" value="Extracelular serine carboxypeptidase, putative"/>
    <property type="match status" value="1"/>
</dbReference>
<gene>
    <name evidence="8" type="ORF">VHEMI00318</name>
</gene>
<dbReference type="Gene3D" id="3.40.50.1820">
    <property type="entry name" value="alpha/beta hydrolase"/>
    <property type="match status" value="2"/>
</dbReference>
<feature type="compositionally biased region" description="Basic and acidic residues" evidence="6">
    <location>
        <begin position="541"/>
        <end position="551"/>
    </location>
</feature>
<protein>
    <recommendedName>
        <fullName evidence="10">Serine carboxypeptidase S28</fullName>
    </recommendedName>
</protein>
<dbReference type="InterPro" id="IPR008758">
    <property type="entry name" value="Peptidase_S28"/>
</dbReference>
<dbReference type="SUPFAM" id="SSF53474">
    <property type="entry name" value="alpha/beta-Hydrolases"/>
    <property type="match status" value="1"/>
</dbReference>
<evidence type="ECO:0000313" key="8">
    <source>
        <dbReference type="EMBL" id="CEJ80113.1"/>
    </source>
</evidence>
<evidence type="ECO:0000256" key="5">
    <source>
        <dbReference type="ARBA" id="ARBA00023180"/>
    </source>
</evidence>
<dbReference type="Proteomes" id="UP000039046">
    <property type="component" value="Unassembled WGS sequence"/>
</dbReference>
<comment type="similarity">
    <text evidence="1">Belongs to the peptidase S28 family.</text>
</comment>
<dbReference type="PANTHER" id="PTHR11010:SF117">
    <property type="entry name" value="SERINE PROTEASE 16"/>
    <property type="match status" value="1"/>
</dbReference>
<evidence type="ECO:0000256" key="3">
    <source>
        <dbReference type="ARBA" id="ARBA00022729"/>
    </source>
</evidence>
<evidence type="ECO:0000256" key="4">
    <source>
        <dbReference type="ARBA" id="ARBA00022801"/>
    </source>
</evidence>
<dbReference type="InterPro" id="IPR029058">
    <property type="entry name" value="AB_hydrolase_fold"/>
</dbReference>
<keyword evidence="4" id="KW-0378">Hydrolase</keyword>
<dbReference type="AlphaFoldDB" id="A0A0A1SJ10"/>
<evidence type="ECO:0008006" key="10">
    <source>
        <dbReference type="Google" id="ProtNLM"/>
    </source>
</evidence>
<keyword evidence="5" id="KW-0325">Glycoprotein</keyword>
<feature type="signal peptide" evidence="7">
    <location>
        <begin position="1"/>
        <end position="21"/>
    </location>
</feature>
<dbReference type="GO" id="GO:0070008">
    <property type="term" value="F:serine-type exopeptidase activity"/>
    <property type="evidence" value="ECO:0007669"/>
    <property type="project" value="InterPro"/>
</dbReference>